<feature type="compositionally biased region" description="Basic residues" evidence="1">
    <location>
        <begin position="22"/>
        <end position="35"/>
    </location>
</feature>
<dbReference type="AlphaFoldDB" id="A0A084W230"/>
<reference evidence="3" key="2">
    <citation type="submission" date="2020-05" db="UniProtKB">
        <authorList>
            <consortium name="EnsemblMetazoa"/>
        </authorList>
    </citation>
    <scope>IDENTIFICATION</scope>
</reference>
<feature type="region of interest" description="Disordered" evidence="1">
    <location>
        <begin position="14"/>
        <end position="51"/>
    </location>
</feature>
<evidence type="ECO:0000313" key="2">
    <source>
        <dbReference type="EMBL" id="KFB44274.1"/>
    </source>
</evidence>
<keyword evidence="4" id="KW-1185">Reference proteome</keyword>
<dbReference type="Proteomes" id="UP000030765">
    <property type="component" value="Unassembled WGS sequence"/>
</dbReference>
<dbReference type="EnsemblMetazoa" id="ASIC012052-RA">
    <property type="protein sequence ID" value="ASIC012052-PA"/>
    <property type="gene ID" value="ASIC012052"/>
</dbReference>
<reference evidence="2 4" key="1">
    <citation type="journal article" date="2014" name="BMC Genomics">
        <title>Genome sequence of Anopheles sinensis provides insight into genetics basis of mosquito competence for malaria parasites.</title>
        <authorList>
            <person name="Zhou D."/>
            <person name="Zhang D."/>
            <person name="Ding G."/>
            <person name="Shi L."/>
            <person name="Hou Q."/>
            <person name="Ye Y."/>
            <person name="Xu Y."/>
            <person name="Zhou H."/>
            <person name="Xiong C."/>
            <person name="Li S."/>
            <person name="Yu J."/>
            <person name="Hong S."/>
            <person name="Yu X."/>
            <person name="Zou P."/>
            <person name="Chen C."/>
            <person name="Chang X."/>
            <person name="Wang W."/>
            <person name="Lv Y."/>
            <person name="Sun Y."/>
            <person name="Ma L."/>
            <person name="Shen B."/>
            <person name="Zhu C."/>
        </authorList>
    </citation>
    <scope>NUCLEOTIDE SEQUENCE [LARGE SCALE GENOMIC DNA]</scope>
</reference>
<dbReference type="EMBL" id="ATLV01019474">
    <property type="status" value="NOT_ANNOTATED_CDS"/>
    <property type="molecule type" value="Genomic_DNA"/>
</dbReference>
<evidence type="ECO:0000313" key="4">
    <source>
        <dbReference type="Proteomes" id="UP000030765"/>
    </source>
</evidence>
<evidence type="ECO:0000256" key="1">
    <source>
        <dbReference type="SAM" id="MobiDB-lite"/>
    </source>
</evidence>
<organism evidence="2">
    <name type="scientific">Anopheles sinensis</name>
    <name type="common">Mosquito</name>
    <dbReference type="NCBI Taxonomy" id="74873"/>
    <lineage>
        <taxon>Eukaryota</taxon>
        <taxon>Metazoa</taxon>
        <taxon>Ecdysozoa</taxon>
        <taxon>Arthropoda</taxon>
        <taxon>Hexapoda</taxon>
        <taxon>Insecta</taxon>
        <taxon>Pterygota</taxon>
        <taxon>Neoptera</taxon>
        <taxon>Endopterygota</taxon>
        <taxon>Diptera</taxon>
        <taxon>Nematocera</taxon>
        <taxon>Culicoidea</taxon>
        <taxon>Culicidae</taxon>
        <taxon>Anophelinae</taxon>
        <taxon>Anopheles</taxon>
    </lineage>
</organism>
<dbReference type="EMBL" id="KE525272">
    <property type="protein sequence ID" value="KFB44274.1"/>
    <property type="molecule type" value="Genomic_DNA"/>
</dbReference>
<protein>
    <submittedName>
        <fullName evidence="2 3">Uncharacterized protein</fullName>
    </submittedName>
</protein>
<evidence type="ECO:0000313" key="3">
    <source>
        <dbReference type="EnsemblMetazoa" id="ASIC012052-PA"/>
    </source>
</evidence>
<accession>A0A084W230</accession>
<name>A0A084W230_ANOSI</name>
<dbReference type="VEuPathDB" id="VectorBase:ASIC012052"/>
<proteinExistence type="predicted"/>
<sequence>MDARLIETGCVPFGEGRGKSAMSRHRRAGRTRFSARRVPGSVTTQHNMHRPTGFRRAGFARAKILPLRHAAGGVIGQTQRSTTIFRGKNFCPPKGGKPFEEG</sequence>
<gene>
    <name evidence="2" type="ORF">ZHAS_00012052</name>
</gene>